<evidence type="ECO:0000256" key="2">
    <source>
        <dbReference type="ARBA" id="ARBA00004370"/>
    </source>
</evidence>
<evidence type="ECO:0000313" key="14">
    <source>
        <dbReference type="Proteomes" id="UP000037178"/>
    </source>
</evidence>
<keyword evidence="5" id="KW-0808">Transferase</keyword>
<evidence type="ECO:0000256" key="1">
    <source>
        <dbReference type="ARBA" id="ARBA00000085"/>
    </source>
</evidence>
<dbReference type="InterPro" id="IPR003661">
    <property type="entry name" value="HisK_dim/P_dom"/>
</dbReference>
<dbReference type="Gene3D" id="6.10.340.10">
    <property type="match status" value="1"/>
</dbReference>
<dbReference type="SUPFAM" id="SSF55785">
    <property type="entry name" value="PYP-like sensor domain (PAS domain)"/>
    <property type="match status" value="1"/>
</dbReference>
<feature type="domain" description="Histidine kinase" evidence="11">
    <location>
        <begin position="432"/>
        <end position="650"/>
    </location>
</feature>
<organism evidence="13 14">
    <name type="scientific">Candidatus Rhodobacter oscarellae</name>
    <dbReference type="NCBI Taxonomy" id="1675527"/>
    <lineage>
        <taxon>Bacteria</taxon>
        <taxon>Pseudomonadati</taxon>
        <taxon>Pseudomonadota</taxon>
        <taxon>Alphaproteobacteria</taxon>
        <taxon>Rhodobacterales</taxon>
        <taxon>Rhodobacter group</taxon>
        <taxon>Rhodobacter</taxon>
    </lineage>
</organism>
<dbReference type="PROSITE" id="PS50885">
    <property type="entry name" value="HAMP"/>
    <property type="match status" value="1"/>
</dbReference>
<evidence type="ECO:0000256" key="7">
    <source>
        <dbReference type="ARBA" id="ARBA00022777"/>
    </source>
</evidence>
<evidence type="ECO:0000256" key="8">
    <source>
        <dbReference type="ARBA" id="ARBA00022840"/>
    </source>
</evidence>
<dbReference type="SUPFAM" id="SSF55874">
    <property type="entry name" value="ATPase domain of HSP90 chaperone/DNA topoisomerase II/histidine kinase"/>
    <property type="match status" value="1"/>
</dbReference>
<name>A0A0J9E8S9_9RHOB</name>
<dbReference type="InterPro" id="IPR003594">
    <property type="entry name" value="HATPase_dom"/>
</dbReference>
<evidence type="ECO:0000256" key="4">
    <source>
        <dbReference type="ARBA" id="ARBA00022553"/>
    </source>
</evidence>
<proteinExistence type="predicted"/>
<protein>
    <recommendedName>
        <fullName evidence="3">histidine kinase</fullName>
        <ecNumber evidence="3">2.7.13.3</ecNumber>
    </recommendedName>
</protein>
<reference evidence="13 14" key="1">
    <citation type="submission" date="2015-06" db="EMBL/GenBank/DDBJ databases">
        <title>Draft genome sequence of an Alphaproteobacteria species associated to the Mediterranean sponge Oscarella lobularis.</title>
        <authorList>
            <person name="Jourda C."/>
            <person name="Santini S."/>
            <person name="Claverie J.-M."/>
        </authorList>
    </citation>
    <scope>NUCLEOTIDE SEQUENCE [LARGE SCALE GENOMIC DNA]</scope>
    <source>
        <strain evidence="13">IGS</strain>
    </source>
</reference>
<evidence type="ECO:0000256" key="6">
    <source>
        <dbReference type="ARBA" id="ARBA00022741"/>
    </source>
</evidence>
<dbReference type="SMART" id="SM00387">
    <property type="entry name" value="HATPase_c"/>
    <property type="match status" value="1"/>
</dbReference>
<evidence type="ECO:0000259" key="12">
    <source>
        <dbReference type="PROSITE" id="PS50885"/>
    </source>
</evidence>
<dbReference type="GO" id="GO:0005524">
    <property type="term" value="F:ATP binding"/>
    <property type="evidence" value="ECO:0007669"/>
    <property type="project" value="UniProtKB-KW"/>
</dbReference>
<comment type="subcellular location">
    <subcellularLocation>
        <location evidence="2">Membrane</location>
    </subcellularLocation>
</comment>
<keyword evidence="10" id="KW-0812">Transmembrane</keyword>
<dbReference type="PROSITE" id="PS50109">
    <property type="entry name" value="HIS_KIN"/>
    <property type="match status" value="1"/>
</dbReference>
<keyword evidence="10" id="KW-1133">Transmembrane helix</keyword>
<dbReference type="PRINTS" id="PR00344">
    <property type="entry name" value="BCTRLSENSOR"/>
</dbReference>
<dbReference type="SMART" id="SM00388">
    <property type="entry name" value="HisKA"/>
    <property type="match status" value="1"/>
</dbReference>
<evidence type="ECO:0000256" key="9">
    <source>
        <dbReference type="ARBA" id="ARBA00023012"/>
    </source>
</evidence>
<dbReference type="SUPFAM" id="SSF158472">
    <property type="entry name" value="HAMP domain-like"/>
    <property type="match status" value="1"/>
</dbReference>
<sequence>MSFRLKTVLGIALIELTVMGILIGINQFALGGSAADQLYQRAEATARVFANAVSDAVIATDLATLDATIETALSTEELSYLRVRNPTGLVLSEGGDALALAAEFAADASFDTARNDHRIDLDVPITVEGLDYGRIEMGLSTASVEREIAMALAWNLAVAFIGMSLVAIFGYVLGSYLTHQLHWLREGARGFAAGDLDRKIRVRGTDELAETAQCFNDMANSLAQDRATLAEQRNQLLAKKARVEVIVNCMTMISRGEDEISVPDTDRDDEIGSMARATVIFQESMRATEEAQQEQKRLVTAFDQIAEQVVVFDETGHAIFLNAAFRRFNRDILAELPHSFTQKEFLRMGYHLGAFPGVSGDPEDWIEAQLARENMAPEEIRRAPDRVTLTVQTYVDGIGVVLTAKDVTELRISEQQLIQASKMATLGEMATGIAHELNQPLGVIRMASSNCVKRIQKGIVDPDYLMGKLQRMGEQTERASQIINHMRVFGRKAVGVMEPFDLREALLETATLARTQLKTLDISLKVAVPETPAYVMGERVIFEQVLLNLVSNARDAIEEHGDGGPGEIRFEADFDGPDGHAVHVYDSGGGIPETVLDKLFEPFFTTKEPGKGTGLGLSISFGTIRDMSGRISARNVEGGACFTITLPDVGAAVSEAS</sequence>
<dbReference type="PATRIC" id="fig|1675527.3.peg.4361"/>
<accession>A0A0J9E8S9</accession>
<dbReference type="PANTHER" id="PTHR43065:SF46">
    <property type="entry name" value="C4-DICARBOXYLATE TRANSPORT SENSOR PROTEIN DCTB"/>
    <property type="match status" value="1"/>
</dbReference>
<dbReference type="EMBL" id="LFTY01000002">
    <property type="protein sequence ID" value="KMW59180.1"/>
    <property type="molecule type" value="Genomic_DNA"/>
</dbReference>
<dbReference type="CDD" id="cd00082">
    <property type="entry name" value="HisKA"/>
    <property type="match status" value="1"/>
</dbReference>
<dbReference type="Gene3D" id="1.10.8.500">
    <property type="entry name" value="HAMP domain in histidine kinase"/>
    <property type="match status" value="1"/>
</dbReference>
<dbReference type="Pfam" id="PF00512">
    <property type="entry name" value="HisKA"/>
    <property type="match status" value="1"/>
</dbReference>
<dbReference type="Pfam" id="PF00672">
    <property type="entry name" value="HAMP"/>
    <property type="match status" value="1"/>
</dbReference>
<dbReference type="GO" id="GO:0000155">
    <property type="term" value="F:phosphorelay sensor kinase activity"/>
    <property type="evidence" value="ECO:0007669"/>
    <property type="project" value="InterPro"/>
</dbReference>
<feature type="transmembrane region" description="Helical" evidence="10">
    <location>
        <begin position="148"/>
        <end position="173"/>
    </location>
</feature>
<evidence type="ECO:0000256" key="10">
    <source>
        <dbReference type="SAM" id="Phobius"/>
    </source>
</evidence>
<dbReference type="InterPro" id="IPR036890">
    <property type="entry name" value="HATPase_C_sf"/>
</dbReference>
<dbReference type="InterPro" id="IPR005467">
    <property type="entry name" value="His_kinase_dom"/>
</dbReference>
<dbReference type="AlphaFoldDB" id="A0A0J9E8S9"/>
<keyword evidence="8" id="KW-0067">ATP-binding</keyword>
<dbReference type="Gene3D" id="3.30.565.10">
    <property type="entry name" value="Histidine kinase-like ATPase, C-terminal domain"/>
    <property type="match status" value="1"/>
</dbReference>
<dbReference type="RefSeq" id="WP_053101328.1">
    <property type="nucleotide sequence ID" value="NZ_LFTY01000002.1"/>
</dbReference>
<dbReference type="Pfam" id="PF02518">
    <property type="entry name" value="HATPase_c"/>
    <property type="match status" value="1"/>
</dbReference>
<keyword evidence="7 13" id="KW-0418">Kinase</keyword>
<keyword evidence="10" id="KW-0472">Membrane</keyword>
<evidence type="ECO:0000256" key="5">
    <source>
        <dbReference type="ARBA" id="ARBA00022679"/>
    </source>
</evidence>
<evidence type="ECO:0000259" key="11">
    <source>
        <dbReference type="PROSITE" id="PS50109"/>
    </source>
</evidence>
<dbReference type="SUPFAM" id="SSF47384">
    <property type="entry name" value="Homodimeric domain of signal transducing histidine kinase"/>
    <property type="match status" value="1"/>
</dbReference>
<dbReference type="InterPro" id="IPR036097">
    <property type="entry name" value="HisK_dim/P_sf"/>
</dbReference>
<dbReference type="PANTHER" id="PTHR43065">
    <property type="entry name" value="SENSOR HISTIDINE KINASE"/>
    <property type="match status" value="1"/>
</dbReference>
<dbReference type="InterPro" id="IPR004358">
    <property type="entry name" value="Sig_transdc_His_kin-like_C"/>
</dbReference>
<dbReference type="EC" id="2.7.13.3" evidence="3"/>
<dbReference type="InterPro" id="IPR003660">
    <property type="entry name" value="HAMP_dom"/>
</dbReference>
<evidence type="ECO:0000313" key="13">
    <source>
        <dbReference type="EMBL" id="KMW59180.1"/>
    </source>
</evidence>
<dbReference type="OrthoDB" id="9795133at2"/>
<dbReference type="SMART" id="SM00304">
    <property type="entry name" value="HAMP"/>
    <property type="match status" value="2"/>
</dbReference>
<dbReference type="CDD" id="cd06225">
    <property type="entry name" value="HAMP"/>
    <property type="match status" value="1"/>
</dbReference>
<dbReference type="Gene3D" id="3.30.450.20">
    <property type="entry name" value="PAS domain"/>
    <property type="match status" value="1"/>
</dbReference>
<dbReference type="GO" id="GO:0016020">
    <property type="term" value="C:membrane"/>
    <property type="evidence" value="ECO:0007669"/>
    <property type="project" value="UniProtKB-SubCell"/>
</dbReference>
<evidence type="ECO:0000256" key="3">
    <source>
        <dbReference type="ARBA" id="ARBA00012438"/>
    </source>
</evidence>
<keyword evidence="6" id="KW-0547">Nucleotide-binding</keyword>
<feature type="transmembrane region" description="Helical" evidence="10">
    <location>
        <begin position="7"/>
        <end position="29"/>
    </location>
</feature>
<dbReference type="Proteomes" id="UP000037178">
    <property type="component" value="Unassembled WGS sequence"/>
</dbReference>
<gene>
    <name evidence="13" type="ORF">AIOL_004161</name>
</gene>
<dbReference type="STRING" id="1675527.AIOL_004161"/>
<dbReference type="Gene3D" id="1.10.287.130">
    <property type="match status" value="1"/>
</dbReference>
<dbReference type="InterPro" id="IPR035965">
    <property type="entry name" value="PAS-like_dom_sf"/>
</dbReference>
<comment type="catalytic activity">
    <reaction evidence="1">
        <text>ATP + protein L-histidine = ADP + protein N-phospho-L-histidine.</text>
        <dbReference type="EC" id="2.7.13.3"/>
    </reaction>
</comment>
<keyword evidence="4" id="KW-0597">Phosphoprotein</keyword>
<feature type="domain" description="HAMP" evidence="12">
    <location>
        <begin position="175"/>
        <end position="227"/>
    </location>
</feature>
<comment type="caution">
    <text evidence="13">The sequence shown here is derived from an EMBL/GenBank/DDBJ whole genome shotgun (WGS) entry which is preliminary data.</text>
</comment>
<keyword evidence="9" id="KW-0902">Two-component regulatory system</keyword>
<keyword evidence="14" id="KW-1185">Reference proteome</keyword>